<dbReference type="KEGG" id="ble:BleG1_2481"/>
<protein>
    <recommendedName>
        <fullName evidence="3">ComG operon protein 7</fullName>
    </recommendedName>
</protein>
<reference evidence="1 2" key="1">
    <citation type="journal article" date="2014" name="Gene">
        <title>A comparative genomic analysis of the alkalitolerant soil bacterium Bacillus lehensis G1.</title>
        <authorList>
            <person name="Noor Y.M."/>
            <person name="Samsulrizal N.H."/>
            <person name="Jema'on N.A."/>
            <person name="Low K.O."/>
            <person name="Ramli A.N."/>
            <person name="Alias N.I."/>
            <person name="Damis S.I."/>
            <person name="Fuzi S.F."/>
            <person name="Isa M.N."/>
            <person name="Murad A.M."/>
            <person name="Raih M.F."/>
            <person name="Bakar F.D."/>
            <person name="Najimudin N."/>
            <person name="Mahadi N.M."/>
            <person name="Illias R.M."/>
        </authorList>
    </citation>
    <scope>NUCLEOTIDE SEQUENCE [LARGE SCALE GENOMIC DNA]</scope>
    <source>
        <strain evidence="1 2">G1</strain>
    </source>
</reference>
<dbReference type="EMBL" id="CP003923">
    <property type="protein sequence ID" value="AIC95057.1"/>
    <property type="molecule type" value="Genomic_DNA"/>
</dbReference>
<evidence type="ECO:0000313" key="1">
    <source>
        <dbReference type="EMBL" id="AIC95057.1"/>
    </source>
</evidence>
<keyword evidence="2" id="KW-1185">Reference proteome</keyword>
<name>A0A060LXY0_9BACI</name>
<dbReference type="PATRIC" id="fig|1246626.3.peg.2479"/>
<evidence type="ECO:0008006" key="3">
    <source>
        <dbReference type="Google" id="ProtNLM"/>
    </source>
</evidence>
<sequence>MPTLFFLLLLTLYLLWQVDYYHREQAYLHNQKNLMHLENLLHIGVQKAVTNHEHDFFIRLPIGDVLGERLEDSEGTYKLKATLRNGKERVATFTVSPSGEMLHYKEGD</sequence>
<organism evidence="1 2">
    <name type="scientific">Shouchella lehensis G1</name>
    <dbReference type="NCBI Taxonomy" id="1246626"/>
    <lineage>
        <taxon>Bacteria</taxon>
        <taxon>Bacillati</taxon>
        <taxon>Bacillota</taxon>
        <taxon>Bacilli</taxon>
        <taxon>Bacillales</taxon>
        <taxon>Bacillaceae</taxon>
        <taxon>Shouchella</taxon>
    </lineage>
</organism>
<dbReference type="STRING" id="1246626.BleG1_2481"/>
<gene>
    <name evidence="1" type="ORF">BleG1_2481</name>
</gene>
<accession>A0A060LXY0</accession>
<dbReference type="AlphaFoldDB" id="A0A060LXY0"/>
<proteinExistence type="predicted"/>
<dbReference type="HOGENOM" id="CLU_2191728_0_0_9"/>
<evidence type="ECO:0000313" key="2">
    <source>
        <dbReference type="Proteomes" id="UP000027142"/>
    </source>
</evidence>
<dbReference type="Proteomes" id="UP000027142">
    <property type="component" value="Chromosome"/>
</dbReference>